<proteinExistence type="predicted"/>
<dbReference type="PANTHER" id="PTHR43283:SF3">
    <property type="entry name" value="BETA-LACTAMASE FAMILY PROTEIN (AFU_ORTHOLOGUE AFUA_5G07500)"/>
    <property type="match status" value="1"/>
</dbReference>
<reference evidence="2" key="1">
    <citation type="submission" date="2021-01" db="EMBL/GenBank/DDBJ databases">
        <title>Whole genome shotgun sequence of Actinoplanes ferrugineus NBRC 15555.</title>
        <authorList>
            <person name="Komaki H."/>
            <person name="Tamura T."/>
        </authorList>
    </citation>
    <scope>NUCLEOTIDE SEQUENCE</scope>
    <source>
        <strain evidence="2">NBRC 15555</strain>
    </source>
</reference>
<evidence type="ECO:0000259" key="1">
    <source>
        <dbReference type="Pfam" id="PF00144"/>
    </source>
</evidence>
<dbReference type="EMBL" id="BOMM01000028">
    <property type="protein sequence ID" value="GIE11271.1"/>
    <property type="molecule type" value="Genomic_DNA"/>
</dbReference>
<dbReference type="PANTHER" id="PTHR43283">
    <property type="entry name" value="BETA-LACTAMASE-RELATED"/>
    <property type="match status" value="1"/>
</dbReference>
<protein>
    <submittedName>
        <fullName evidence="2">Serine hydrolase</fullName>
    </submittedName>
</protein>
<dbReference type="InterPro" id="IPR012338">
    <property type="entry name" value="Beta-lactam/transpept-like"/>
</dbReference>
<feature type="domain" description="Beta-lactamase-related" evidence="1">
    <location>
        <begin position="3"/>
        <end position="328"/>
    </location>
</feature>
<keyword evidence="2" id="KW-0378">Hydrolase</keyword>
<dbReference type="AlphaFoldDB" id="A0A919J633"/>
<dbReference type="Proteomes" id="UP000598174">
    <property type="component" value="Unassembled WGS sequence"/>
</dbReference>
<gene>
    <name evidence="2" type="primary">ampC</name>
    <name evidence="2" type="ORF">Afe05nite_31110</name>
</gene>
<evidence type="ECO:0000313" key="2">
    <source>
        <dbReference type="EMBL" id="GIE11271.1"/>
    </source>
</evidence>
<dbReference type="Pfam" id="PF00144">
    <property type="entry name" value="Beta-lactamase"/>
    <property type="match status" value="1"/>
</dbReference>
<dbReference type="InterPro" id="IPR050789">
    <property type="entry name" value="Diverse_Enzym_Activities"/>
</dbReference>
<evidence type="ECO:0000313" key="3">
    <source>
        <dbReference type="Proteomes" id="UP000598174"/>
    </source>
</evidence>
<dbReference type="RefSeq" id="WP_203817816.1">
    <property type="nucleotide sequence ID" value="NZ_BAAABP010000058.1"/>
</dbReference>
<dbReference type="SUPFAM" id="SSF56601">
    <property type="entry name" value="beta-lactamase/transpeptidase-like"/>
    <property type="match status" value="1"/>
</dbReference>
<dbReference type="InterPro" id="IPR001466">
    <property type="entry name" value="Beta-lactam-related"/>
</dbReference>
<comment type="caution">
    <text evidence="2">The sequence shown here is derived from an EMBL/GenBank/DDBJ whole genome shotgun (WGS) entry which is preliminary data.</text>
</comment>
<name>A0A919J633_9ACTN</name>
<keyword evidence="3" id="KW-1185">Reference proteome</keyword>
<dbReference type="Gene3D" id="3.40.710.10">
    <property type="entry name" value="DD-peptidase/beta-lactamase superfamily"/>
    <property type="match status" value="1"/>
</dbReference>
<sequence length="444" mass="47041">MDLQRWVEEAAARHAVPGAAVAVWAGGELFEAATGVVNRDTGVATTTDSVFQIGSVTKIWTAALVMQLVGEGLVDLDAPVRRYLPEFGVVDPVATETVTVRQLLSHSGGFDGDLFEDFGRGDDALGRLLEFMHTGARQVHPPGALFSYANSGFCVLGALVAKFRGGTWEAAMRNHLLEPLGVSHMALFADEAILFRAAAGHRAGDGRVLPRWQLPRSNAPACATPCAAPRELIRLGRMFLADGVAEDGTRVLPAGTFARMLEPQIDTPDLGRRGAVRWGLGFSLFDWDGVPVAGHDGGTLGQSACWRLVPERDVIIATSANGGESGAFHDAVLAPVLAETAGLTVPARLLPPAEPVPFEPDRCVGAFESPLVRFDVRAVDGGLEVTATPRGVAAAVDDEPVTLRYVALGGDRFVAAEAQDGVHPVAAFLHDGRYLFHGRAVPRV</sequence>
<organism evidence="2 3">
    <name type="scientific">Paractinoplanes ferrugineus</name>
    <dbReference type="NCBI Taxonomy" id="113564"/>
    <lineage>
        <taxon>Bacteria</taxon>
        <taxon>Bacillati</taxon>
        <taxon>Actinomycetota</taxon>
        <taxon>Actinomycetes</taxon>
        <taxon>Micromonosporales</taxon>
        <taxon>Micromonosporaceae</taxon>
        <taxon>Paractinoplanes</taxon>
    </lineage>
</organism>
<dbReference type="GO" id="GO:0016787">
    <property type="term" value="F:hydrolase activity"/>
    <property type="evidence" value="ECO:0007669"/>
    <property type="project" value="UniProtKB-KW"/>
</dbReference>
<accession>A0A919J633</accession>